<proteinExistence type="predicted"/>
<name>A0A9D4Q531_RHISA</name>
<comment type="caution">
    <text evidence="2">The sequence shown here is derived from an EMBL/GenBank/DDBJ whole genome shotgun (WGS) entry which is preliminary data.</text>
</comment>
<reference evidence="2" key="2">
    <citation type="submission" date="2021-09" db="EMBL/GenBank/DDBJ databases">
        <authorList>
            <person name="Jia N."/>
            <person name="Wang J."/>
            <person name="Shi W."/>
            <person name="Du L."/>
            <person name="Sun Y."/>
            <person name="Zhan W."/>
            <person name="Jiang J."/>
            <person name="Wang Q."/>
            <person name="Zhang B."/>
            <person name="Ji P."/>
            <person name="Sakyi L.B."/>
            <person name="Cui X."/>
            <person name="Yuan T."/>
            <person name="Jiang B."/>
            <person name="Yang W."/>
            <person name="Lam T.T.-Y."/>
            <person name="Chang Q."/>
            <person name="Ding S."/>
            <person name="Wang X."/>
            <person name="Zhu J."/>
            <person name="Ruan X."/>
            <person name="Zhao L."/>
            <person name="Wei J."/>
            <person name="Que T."/>
            <person name="Du C."/>
            <person name="Cheng J."/>
            <person name="Dai P."/>
            <person name="Han X."/>
            <person name="Huang E."/>
            <person name="Gao Y."/>
            <person name="Liu J."/>
            <person name="Shao H."/>
            <person name="Ye R."/>
            <person name="Li L."/>
            <person name="Wei W."/>
            <person name="Wang X."/>
            <person name="Wang C."/>
            <person name="Huo Q."/>
            <person name="Li W."/>
            <person name="Guo W."/>
            <person name="Chen H."/>
            <person name="Chen S."/>
            <person name="Zhou L."/>
            <person name="Zhou L."/>
            <person name="Ni X."/>
            <person name="Tian J."/>
            <person name="Zhou Y."/>
            <person name="Sheng Y."/>
            <person name="Liu T."/>
            <person name="Pan Y."/>
            <person name="Xia L."/>
            <person name="Li J."/>
            <person name="Zhao F."/>
            <person name="Cao W."/>
        </authorList>
    </citation>
    <scope>NUCLEOTIDE SEQUENCE</scope>
    <source>
        <strain evidence="2">Rsan-2018</strain>
        <tissue evidence="2">Larvae</tissue>
    </source>
</reference>
<feature type="compositionally biased region" description="Basic and acidic residues" evidence="1">
    <location>
        <begin position="330"/>
        <end position="346"/>
    </location>
</feature>
<dbReference type="VEuPathDB" id="VectorBase:RSAN_038266"/>
<dbReference type="AlphaFoldDB" id="A0A9D4Q531"/>
<accession>A0A9D4Q531</accession>
<protein>
    <submittedName>
        <fullName evidence="2">Uncharacterized protein</fullName>
    </submittedName>
</protein>
<feature type="region of interest" description="Disordered" evidence="1">
    <location>
        <begin position="200"/>
        <end position="240"/>
    </location>
</feature>
<evidence type="ECO:0000313" key="2">
    <source>
        <dbReference type="EMBL" id="KAH7968196.1"/>
    </source>
</evidence>
<evidence type="ECO:0000256" key="1">
    <source>
        <dbReference type="SAM" id="MobiDB-lite"/>
    </source>
</evidence>
<dbReference type="EMBL" id="JABSTV010001248">
    <property type="protein sequence ID" value="KAH7968196.1"/>
    <property type="molecule type" value="Genomic_DNA"/>
</dbReference>
<feature type="region of interest" description="Disordered" evidence="1">
    <location>
        <begin position="305"/>
        <end position="357"/>
    </location>
</feature>
<keyword evidence="3" id="KW-1185">Reference proteome</keyword>
<reference evidence="2" key="1">
    <citation type="journal article" date="2020" name="Cell">
        <title>Large-Scale Comparative Analyses of Tick Genomes Elucidate Their Genetic Diversity and Vector Capacities.</title>
        <authorList>
            <consortium name="Tick Genome and Microbiome Consortium (TIGMIC)"/>
            <person name="Jia N."/>
            <person name="Wang J."/>
            <person name="Shi W."/>
            <person name="Du L."/>
            <person name="Sun Y."/>
            <person name="Zhan W."/>
            <person name="Jiang J.F."/>
            <person name="Wang Q."/>
            <person name="Zhang B."/>
            <person name="Ji P."/>
            <person name="Bell-Sakyi L."/>
            <person name="Cui X.M."/>
            <person name="Yuan T.T."/>
            <person name="Jiang B.G."/>
            <person name="Yang W.F."/>
            <person name="Lam T.T."/>
            <person name="Chang Q.C."/>
            <person name="Ding S.J."/>
            <person name="Wang X.J."/>
            <person name="Zhu J.G."/>
            <person name="Ruan X.D."/>
            <person name="Zhao L."/>
            <person name="Wei J.T."/>
            <person name="Ye R.Z."/>
            <person name="Que T.C."/>
            <person name="Du C.H."/>
            <person name="Zhou Y.H."/>
            <person name="Cheng J.X."/>
            <person name="Dai P.F."/>
            <person name="Guo W.B."/>
            <person name="Han X.H."/>
            <person name="Huang E.J."/>
            <person name="Li L.F."/>
            <person name="Wei W."/>
            <person name="Gao Y.C."/>
            <person name="Liu J.Z."/>
            <person name="Shao H.Z."/>
            <person name="Wang X."/>
            <person name="Wang C.C."/>
            <person name="Yang T.C."/>
            <person name="Huo Q.B."/>
            <person name="Li W."/>
            <person name="Chen H.Y."/>
            <person name="Chen S.E."/>
            <person name="Zhou L.G."/>
            <person name="Ni X.B."/>
            <person name="Tian J.H."/>
            <person name="Sheng Y."/>
            <person name="Liu T."/>
            <person name="Pan Y.S."/>
            <person name="Xia L.Y."/>
            <person name="Li J."/>
            <person name="Zhao F."/>
            <person name="Cao W.C."/>
        </authorList>
    </citation>
    <scope>NUCLEOTIDE SEQUENCE</scope>
    <source>
        <strain evidence="2">Rsan-2018</strain>
    </source>
</reference>
<sequence length="398" mass="43442">MVITDRSQATVNVLPVARNFFLLFLYRRRSDTHLLVSQPSLAEGANASLKEANTQVIEATRADVAGIGHSGSLPLQVDGASIDHSGSPTCESGDDGKCSILTPGIPPDRRADHDEVALAVMGSVTDRSDGDQLDQSSEMLSETFRSFDVERRYGGVHVHGRDGKETRRPEALCPGVLRYSSTHHHPYVYPGTSSPSGCGGEGLFRKDGPCPDKGATARREAPNRRSQSHGPTPERLGHGATVWCGNFSRHTQNRRTREIPHGWEPAGSYPDGGATVRLDESNRRALNCNHIGAIVWRGNLGHRTQTRRTHGVPRGQRPAVSYPDKGAAVRRGEQSHRAQNANDRRGPRGWSPTRRLDYPGACKARVSNSGDLDRHHRGVATEVACTQTGSGCWFRKHK</sequence>
<evidence type="ECO:0000313" key="3">
    <source>
        <dbReference type="Proteomes" id="UP000821837"/>
    </source>
</evidence>
<gene>
    <name evidence="2" type="ORF">HPB52_006873</name>
</gene>
<organism evidence="2 3">
    <name type="scientific">Rhipicephalus sanguineus</name>
    <name type="common">Brown dog tick</name>
    <name type="synonym">Ixodes sanguineus</name>
    <dbReference type="NCBI Taxonomy" id="34632"/>
    <lineage>
        <taxon>Eukaryota</taxon>
        <taxon>Metazoa</taxon>
        <taxon>Ecdysozoa</taxon>
        <taxon>Arthropoda</taxon>
        <taxon>Chelicerata</taxon>
        <taxon>Arachnida</taxon>
        <taxon>Acari</taxon>
        <taxon>Parasitiformes</taxon>
        <taxon>Ixodida</taxon>
        <taxon>Ixodoidea</taxon>
        <taxon>Ixodidae</taxon>
        <taxon>Rhipicephalinae</taxon>
        <taxon>Rhipicephalus</taxon>
        <taxon>Rhipicephalus</taxon>
    </lineage>
</organism>
<dbReference type="Proteomes" id="UP000821837">
    <property type="component" value="Unassembled WGS sequence"/>
</dbReference>
<feature type="compositionally biased region" description="Basic and acidic residues" evidence="1">
    <location>
        <begin position="203"/>
        <end position="223"/>
    </location>
</feature>